<comment type="caution">
    <text evidence="1">The sequence shown here is derived from an EMBL/GenBank/DDBJ whole genome shotgun (WGS) entry which is preliminary data.</text>
</comment>
<keyword evidence="2" id="KW-1185">Reference proteome</keyword>
<accession>A0ABY2ATI5</accession>
<gene>
    <name evidence="1" type="ORF">EZV61_06555</name>
</gene>
<evidence type="ECO:0000313" key="2">
    <source>
        <dbReference type="Proteomes" id="UP000292554"/>
    </source>
</evidence>
<dbReference type="Proteomes" id="UP000292554">
    <property type="component" value="Unassembled WGS sequence"/>
</dbReference>
<dbReference type="EMBL" id="SJXE01000001">
    <property type="protein sequence ID" value="TCI05587.1"/>
    <property type="molecule type" value="Genomic_DNA"/>
</dbReference>
<evidence type="ECO:0000313" key="1">
    <source>
        <dbReference type="EMBL" id="TCI05587.1"/>
    </source>
</evidence>
<protein>
    <submittedName>
        <fullName evidence="1">Uncharacterized protein</fullName>
    </submittedName>
</protein>
<dbReference type="SUPFAM" id="SSF50969">
    <property type="entry name" value="YVTN repeat-like/Quinoprotein amine dehydrogenase"/>
    <property type="match status" value="1"/>
</dbReference>
<sequence length="550" mass="61454">MLPPLNCDYTVRNRESGAEIIDFSTGAVQYPSPVDARFFHVTSNVYVGSEDNNGHCQIYALDGRLLRQFSHSAFPLMQSSYGILCQGEKNNEDNLALYDNEMSETPIFVWPLVLGFGYDLRALPHEELVLVKLRDNSYTILNLKTGAHHALDPSLKLTDIAVHDQGIVGVNDKQIFKFDFTGELIESIPLPADGGGSVYVKGEVLYFCKTAPRDYFSGEKPKVNISAYDFATMARIGWLQLPKASCAGDWANFDGELAIKLSCWGDNDIVEHCWLLTLSNDDWVNGTATPEFESWHIDFQQQMIAKNRSEYVVTPPNDLSFATLLRQIDVASWKVCGVAAKTSGKDNWDKTFTGKIIWDLSALDLTEEQCQLLTHTAEKTAESLRSEVYAPVKRAEITIECCFEADENAAADSPAVAAEKPLLERVCDLRAMPTLKRVPSNRKGNITFDLLTDEGGLEDRIEDLMALAGDALDFTDLEIVYADNEESQDLIRFETRKHQHQWRIDLDPYTVSDNLLAAIQQLIAEETKGELVVGNAPDGWIRAAYNATKK</sequence>
<dbReference type="InterPro" id="IPR011044">
    <property type="entry name" value="Quino_amine_DH_bsu"/>
</dbReference>
<reference evidence="1 2" key="1">
    <citation type="submission" date="2019-02" db="EMBL/GenBank/DDBJ databases">
        <title>Corallincola luteus sp. nov., a marine bacterium isolated from surface sediment of Bohai Sea in China.</title>
        <authorList>
            <person name="Ren Q."/>
        </authorList>
    </citation>
    <scope>NUCLEOTIDE SEQUENCE [LARGE SCALE GENOMIC DNA]</scope>
    <source>
        <strain evidence="1 2">DASS28</strain>
    </source>
</reference>
<proteinExistence type="predicted"/>
<name>A0ABY2ATI5_9GAMM</name>
<dbReference type="RefSeq" id="WP_131414675.1">
    <property type="nucleotide sequence ID" value="NZ_SJXE01000001.1"/>
</dbReference>
<organism evidence="1 2">
    <name type="scientific">Corallincola luteus</name>
    <dbReference type="NCBI Taxonomy" id="1775177"/>
    <lineage>
        <taxon>Bacteria</taxon>
        <taxon>Pseudomonadati</taxon>
        <taxon>Pseudomonadota</taxon>
        <taxon>Gammaproteobacteria</taxon>
        <taxon>Alteromonadales</taxon>
        <taxon>Psychromonadaceae</taxon>
        <taxon>Corallincola</taxon>
    </lineage>
</organism>